<gene>
    <name evidence="2" type="ORF">SAMN04488132_1066</name>
</gene>
<dbReference type="RefSeq" id="WP_078831590.1">
    <property type="nucleotide sequence ID" value="NZ_FUWH01000006.1"/>
</dbReference>
<keyword evidence="1" id="KW-0472">Membrane</keyword>
<evidence type="ECO:0000313" key="3">
    <source>
        <dbReference type="Proteomes" id="UP000190888"/>
    </source>
</evidence>
<sequence>MLDTTMMLTVVIAVMIAALLGWLIYLQRKGRREEQQQQKSPSPLILQAYERIALMTDRIALPNLAARISPAGLSAREMQYVLTKTIRDEFDYNVTQQVYLAPEIWNAVKGLKEKNLLIINQIGSIVPETASGADLLKAILEFLMNDEKANLHELVSEALSFEAKKHL</sequence>
<keyword evidence="3" id="KW-1185">Reference proteome</keyword>
<evidence type="ECO:0000256" key="1">
    <source>
        <dbReference type="SAM" id="Phobius"/>
    </source>
</evidence>
<protein>
    <submittedName>
        <fullName evidence="2">Uncharacterized protein</fullName>
    </submittedName>
</protein>
<dbReference type="Proteomes" id="UP000190888">
    <property type="component" value="Unassembled WGS sequence"/>
</dbReference>
<dbReference type="STRING" id="413434.SAMN04488132_1066"/>
<evidence type="ECO:0000313" key="2">
    <source>
        <dbReference type="EMBL" id="SJZ90713.1"/>
    </source>
</evidence>
<feature type="transmembrane region" description="Helical" evidence="1">
    <location>
        <begin position="6"/>
        <end position="26"/>
    </location>
</feature>
<name>A0A1T4PGK5_9BACT</name>
<proteinExistence type="predicted"/>
<keyword evidence="1" id="KW-1133">Transmembrane helix</keyword>
<reference evidence="2 3" key="1">
    <citation type="submission" date="2017-02" db="EMBL/GenBank/DDBJ databases">
        <authorList>
            <person name="Peterson S.W."/>
        </authorList>
    </citation>
    <scope>NUCLEOTIDE SEQUENCE [LARGE SCALE GENOMIC DNA]</scope>
    <source>
        <strain evidence="2 3">DSM 22335</strain>
    </source>
</reference>
<dbReference type="AlphaFoldDB" id="A0A1T4PGK5"/>
<dbReference type="InterPro" id="IPR057695">
    <property type="entry name" value="DUF7935"/>
</dbReference>
<accession>A0A1T4PGK5</accession>
<organism evidence="2 3">
    <name type="scientific">Sediminibacterium ginsengisoli</name>
    <dbReference type="NCBI Taxonomy" id="413434"/>
    <lineage>
        <taxon>Bacteria</taxon>
        <taxon>Pseudomonadati</taxon>
        <taxon>Bacteroidota</taxon>
        <taxon>Chitinophagia</taxon>
        <taxon>Chitinophagales</taxon>
        <taxon>Chitinophagaceae</taxon>
        <taxon>Sediminibacterium</taxon>
    </lineage>
</organism>
<dbReference type="Pfam" id="PF25589">
    <property type="entry name" value="DUF7935"/>
    <property type="match status" value="1"/>
</dbReference>
<keyword evidence="1" id="KW-0812">Transmembrane</keyword>
<dbReference type="OrthoDB" id="1493032at2"/>
<dbReference type="EMBL" id="FUWH01000006">
    <property type="protein sequence ID" value="SJZ90713.1"/>
    <property type="molecule type" value="Genomic_DNA"/>
</dbReference>